<organism evidence="2 3">
    <name type="scientific">Methylocystis rosea</name>
    <dbReference type="NCBI Taxonomy" id="173366"/>
    <lineage>
        <taxon>Bacteria</taxon>
        <taxon>Pseudomonadati</taxon>
        <taxon>Pseudomonadota</taxon>
        <taxon>Alphaproteobacteria</taxon>
        <taxon>Hyphomicrobiales</taxon>
        <taxon>Methylocystaceae</taxon>
        <taxon>Methylocystis</taxon>
    </lineage>
</organism>
<dbReference type="AlphaFoldDB" id="A0A3G8M5D0"/>
<protein>
    <submittedName>
        <fullName evidence="2">Uncharacterized protein</fullName>
    </submittedName>
</protein>
<evidence type="ECO:0000256" key="1">
    <source>
        <dbReference type="SAM" id="MobiDB-lite"/>
    </source>
</evidence>
<gene>
    <name evidence="2" type="ORF">EHO51_05860</name>
</gene>
<feature type="region of interest" description="Disordered" evidence="1">
    <location>
        <begin position="63"/>
        <end position="102"/>
    </location>
</feature>
<dbReference type="EMBL" id="CP034086">
    <property type="protein sequence ID" value="AZG76290.1"/>
    <property type="molecule type" value="Genomic_DNA"/>
</dbReference>
<proteinExistence type="predicted"/>
<feature type="compositionally biased region" description="Pro residues" evidence="1">
    <location>
        <begin position="80"/>
        <end position="96"/>
    </location>
</feature>
<evidence type="ECO:0000313" key="3">
    <source>
        <dbReference type="Proteomes" id="UP000273982"/>
    </source>
</evidence>
<evidence type="ECO:0000313" key="2">
    <source>
        <dbReference type="EMBL" id="AZG76290.1"/>
    </source>
</evidence>
<dbReference type="Proteomes" id="UP000273982">
    <property type="component" value="Chromosome"/>
</dbReference>
<dbReference type="RefSeq" id="WP_124738107.1">
    <property type="nucleotide sequence ID" value="NZ_CP034086.1"/>
</dbReference>
<reference evidence="2 3" key="1">
    <citation type="submission" date="2018-11" db="EMBL/GenBank/DDBJ databases">
        <title>Genome squencing of methanotrophic bacteria isolated from alkaline groundwater in Korea.</title>
        <authorList>
            <person name="Nguyen L.N."/>
        </authorList>
    </citation>
    <scope>NUCLEOTIDE SEQUENCE [LARGE SCALE GENOMIC DNA]</scope>
    <source>
        <strain evidence="2 3">GW6</strain>
    </source>
</reference>
<dbReference type="KEGG" id="mros:EHO51_05860"/>
<accession>A0A3G8M5D0</accession>
<name>A0A3G8M5D0_9HYPH</name>
<sequence length="217" mass="23462">MGEKIVSKSDFAGACNVTPSCVANWISRGKISGDALVGEGRGARIKFDVAMAQLKERLDPSQRFGLNGISTKLDDAPATPHGPSPPPSSARPPAQPFDPSVEDQIKREKLLQAQLATSRAKEQDRLSRGVYILAAEARDETKRAAAQLVASFEGRVPDLAAAIAAKWQLPARDVTHLLRAEIRKIRARLAAEFAELAAAEPEFIDDDLDDDNLGRKN</sequence>